<evidence type="ECO:0000313" key="1">
    <source>
        <dbReference type="EMBL" id="APC00492.1"/>
    </source>
</evidence>
<dbReference type="EMBL" id="CP015017">
    <property type="protein sequence ID" value="APC00492.1"/>
    <property type="molecule type" value="Genomic_DNA"/>
</dbReference>
<dbReference type="RefSeq" id="WP_071538721.1">
    <property type="nucleotide sequence ID" value="NZ_CP015016.1"/>
</dbReference>
<name>A0AAC9NI32_9BURK</name>
<dbReference type="Proteomes" id="UP000182060">
    <property type="component" value="Chromosome"/>
</dbReference>
<accession>A0AAC9NI32</accession>
<proteinExistence type="predicted"/>
<protein>
    <submittedName>
        <fullName evidence="1">Uncharacterized protein</fullName>
    </submittedName>
</protein>
<organism evidence="1 2">
    <name type="scientific">Polynucleobacter asymbioticus</name>
    <dbReference type="NCBI Taxonomy" id="576611"/>
    <lineage>
        <taxon>Bacteria</taxon>
        <taxon>Pseudomonadati</taxon>
        <taxon>Pseudomonadota</taxon>
        <taxon>Betaproteobacteria</taxon>
        <taxon>Burkholderiales</taxon>
        <taxon>Burkholderiaceae</taxon>
        <taxon>Polynucleobacter</taxon>
    </lineage>
</organism>
<evidence type="ECO:0000313" key="2">
    <source>
        <dbReference type="Proteomes" id="UP000182060"/>
    </source>
</evidence>
<dbReference type="InterPro" id="IPR011990">
    <property type="entry name" value="TPR-like_helical_dom_sf"/>
</dbReference>
<dbReference type="Gene3D" id="1.25.40.10">
    <property type="entry name" value="Tetratricopeptide repeat domain"/>
    <property type="match status" value="1"/>
</dbReference>
<dbReference type="AlphaFoldDB" id="A0AAC9NI32"/>
<sequence length="431" mass="49222">MQNIDELSLNMYTNCKVAMTEQNWLLAESLLTECFKVFGDQIKPFWYADLNLIKRKLGKEMESDLACTQAIARFPERPLGYACQADNASFKKNWSLAAKLWRELIERFPKQAHPSWRSSLCIALFHCQSSELKESALKILDDFASLPNGTPPVYANNAIKLAQAEQFEVANTLCKTAQQTFPKNADVWRASAVVSNLENLNLRSVKAWKLAASLTKGEQSIECRYQEILALIKAGKYKTIGLRIGNLRKVAPSHLKYVLAQLEVNFARGNYHQALKFLEMIISKNQSFNLIPIQKVGLICFESNLSLEEAKNLIFTNTADPKLVEQLESLYGRASQSKNQSLELLKNEDGPWFKDPKKQAIELRKLQFNFLHNRRCGPFTQLVKYWVTFCNANELNKLYLTAKRLFPKSLIRYQLEQLLHQNSKASVGTKA</sequence>
<gene>
    <name evidence="1" type="ORF">AOC25_02070</name>
</gene>
<dbReference type="SUPFAM" id="SSF48452">
    <property type="entry name" value="TPR-like"/>
    <property type="match status" value="1"/>
</dbReference>
<reference evidence="1" key="1">
    <citation type="journal article" date="2017" name="Appl. Environ. Microbiol.">
        <title>Microdiversification of a pelagic Polynucleobacter species is mainly driven by acquisition of genomic islands from a partially interspecific gene pool.</title>
        <authorList>
            <person name="Hoetzinger M."/>
            <person name="Hahn M.W."/>
            <person name="Jezberova J."/>
            <person name="Schmidt J."/>
            <person name="Koll U."/>
        </authorList>
    </citation>
    <scope>NUCLEOTIDE SEQUENCE</scope>
    <source>
        <strain evidence="1">MWH-RechtKol4</strain>
    </source>
</reference>